<evidence type="ECO:0000259" key="7">
    <source>
        <dbReference type="Pfam" id="PF18052"/>
    </source>
</evidence>
<evidence type="ECO:0000256" key="2">
    <source>
        <dbReference type="ARBA" id="ARBA00022737"/>
    </source>
</evidence>
<feature type="domain" description="Disease resistance N-terminal" evidence="7">
    <location>
        <begin position="10"/>
        <end position="92"/>
    </location>
</feature>
<evidence type="ECO:0000256" key="3">
    <source>
        <dbReference type="ARBA" id="ARBA00022741"/>
    </source>
</evidence>
<evidence type="ECO:0000256" key="1">
    <source>
        <dbReference type="ARBA" id="ARBA00022614"/>
    </source>
</evidence>
<feature type="domain" description="R13L1/DRL21-like LRR repeat region" evidence="9">
    <location>
        <begin position="686"/>
        <end position="817"/>
    </location>
</feature>
<dbReference type="InterPro" id="IPR058922">
    <property type="entry name" value="WHD_DRP"/>
</dbReference>
<dbReference type="InterPro" id="IPR027417">
    <property type="entry name" value="P-loop_NTPase"/>
</dbReference>
<dbReference type="PRINTS" id="PR00364">
    <property type="entry name" value="DISEASERSIST"/>
</dbReference>
<dbReference type="Pfam" id="PF18052">
    <property type="entry name" value="Rx_N"/>
    <property type="match status" value="1"/>
</dbReference>
<keyword evidence="3" id="KW-0547">Nucleotide-binding</keyword>
<evidence type="ECO:0000259" key="8">
    <source>
        <dbReference type="Pfam" id="PF23559"/>
    </source>
</evidence>
<dbReference type="PANTHER" id="PTHR36766:SF59">
    <property type="entry name" value="DISEASE RESISTANCE PROTEIN RGA2-LIKE"/>
    <property type="match status" value="1"/>
</dbReference>
<keyword evidence="5" id="KW-0067">ATP-binding</keyword>
<evidence type="ECO:0000256" key="4">
    <source>
        <dbReference type="ARBA" id="ARBA00022821"/>
    </source>
</evidence>
<dbReference type="InParanoid" id="A0A2P5EJN8"/>
<dbReference type="OrthoDB" id="1935327at2759"/>
<accession>A0A2P5EJN8</accession>
<dbReference type="SUPFAM" id="SSF52058">
    <property type="entry name" value="L domain-like"/>
    <property type="match status" value="1"/>
</dbReference>
<dbReference type="Pfam" id="PF00931">
    <property type="entry name" value="NB-ARC"/>
    <property type="match status" value="1"/>
</dbReference>
<feature type="domain" description="Disease resistance protein winged helix" evidence="8">
    <location>
        <begin position="431"/>
        <end position="503"/>
    </location>
</feature>
<evidence type="ECO:0000313" key="10">
    <source>
        <dbReference type="EMBL" id="PON85761.1"/>
    </source>
</evidence>
<dbReference type="Gene3D" id="3.40.50.300">
    <property type="entry name" value="P-loop containing nucleotide triphosphate hydrolases"/>
    <property type="match status" value="1"/>
</dbReference>
<dbReference type="Gene3D" id="3.80.10.10">
    <property type="entry name" value="Ribonuclease Inhibitor"/>
    <property type="match status" value="4"/>
</dbReference>
<dbReference type="InterPro" id="IPR042197">
    <property type="entry name" value="Apaf_helical"/>
</dbReference>
<dbReference type="Gene3D" id="1.20.5.4130">
    <property type="match status" value="1"/>
</dbReference>
<dbReference type="GO" id="GO:0006952">
    <property type="term" value="P:defense response"/>
    <property type="evidence" value="ECO:0007669"/>
    <property type="project" value="UniProtKB-KW"/>
</dbReference>
<dbReference type="InterPro" id="IPR002182">
    <property type="entry name" value="NB-ARC"/>
</dbReference>
<dbReference type="PANTHER" id="PTHR36766">
    <property type="entry name" value="PLANT BROAD-SPECTRUM MILDEW RESISTANCE PROTEIN RPW8"/>
    <property type="match status" value="1"/>
</dbReference>
<dbReference type="Gene3D" id="1.10.8.430">
    <property type="entry name" value="Helical domain of apoptotic protease-activating factors"/>
    <property type="match status" value="1"/>
</dbReference>
<keyword evidence="4" id="KW-0611">Plant defense</keyword>
<reference evidence="11" key="1">
    <citation type="submission" date="2016-06" db="EMBL/GenBank/DDBJ databases">
        <title>Parallel loss of symbiosis genes in relatives of nitrogen-fixing non-legume Parasponia.</title>
        <authorList>
            <person name="Van Velzen R."/>
            <person name="Holmer R."/>
            <person name="Bu F."/>
            <person name="Rutten L."/>
            <person name="Van Zeijl A."/>
            <person name="Liu W."/>
            <person name="Santuari L."/>
            <person name="Cao Q."/>
            <person name="Sharma T."/>
            <person name="Shen D."/>
            <person name="Roswanjaya Y."/>
            <person name="Wardhani T."/>
            <person name="Kalhor M.S."/>
            <person name="Jansen J."/>
            <person name="Van den Hoogen J."/>
            <person name="Gungor B."/>
            <person name="Hartog M."/>
            <person name="Hontelez J."/>
            <person name="Verver J."/>
            <person name="Yang W.-C."/>
            <person name="Schijlen E."/>
            <person name="Repin R."/>
            <person name="Schilthuizen M."/>
            <person name="Schranz E."/>
            <person name="Heidstra R."/>
            <person name="Miyata K."/>
            <person name="Fedorova E."/>
            <person name="Kohlen W."/>
            <person name="Bisseling T."/>
            <person name="Smit S."/>
            <person name="Geurts R."/>
        </authorList>
    </citation>
    <scope>NUCLEOTIDE SEQUENCE [LARGE SCALE GENOMIC DNA]</scope>
    <source>
        <strain evidence="11">cv. RG33-2</strain>
    </source>
</reference>
<gene>
    <name evidence="10" type="ORF">TorRG33x02_184910</name>
</gene>
<proteinExistence type="predicted"/>
<evidence type="ECO:0000313" key="11">
    <source>
        <dbReference type="Proteomes" id="UP000237000"/>
    </source>
</evidence>
<dbReference type="InterPro" id="IPR041118">
    <property type="entry name" value="Rx_N"/>
</dbReference>
<dbReference type="InterPro" id="IPR032675">
    <property type="entry name" value="LRR_dom_sf"/>
</dbReference>
<dbReference type="FunFam" id="1.10.10.10:FF:000322">
    <property type="entry name" value="Probable disease resistance protein At1g63360"/>
    <property type="match status" value="1"/>
</dbReference>
<dbReference type="GO" id="GO:0043531">
    <property type="term" value="F:ADP binding"/>
    <property type="evidence" value="ECO:0007669"/>
    <property type="project" value="InterPro"/>
</dbReference>
<protein>
    <submittedName>
        <fullName evidence="10">NB-ARC domain, LRR domain containing protein</fullName>
    </submittedName>
</protein>
<feature type="domain" description="R13L1/DRL21-like LRR repeat region" evidence="9">
    <location>
        <begin position="1068"/>
        <end position="1132"/>
    </location>
</feature>
<dbReference type="Pfam" id="PF23559">
    <property type="entry name" value="WHD_DRP"/>
    <property type="match status" value="1"/>
</dbReference>
<keyword evidence="11" id="KW-1185">Reference proteome</keyword>
<comment type="caution">
    <text evidence="10">The sequence shown here is derived from an EMBL/GenBank/DDBJ whole genome shotgun (WGS) entry which is preliminary data.</text>
</comment>
<evidence type="ECO:0000256" key="5">
    <source>
        <dbReference type="ARBA" id="ARBA00022840"/>
    </source>
</evidence>
<keyword evidence="1" id="KW-0433">Leucine-rich repeat</keyword>
<keyword evidence="2" id="KW-0677">Repeat</keyword>
<dbReference type="Proteomes" id="UP000237000">
    <property type="component" value="Unassembled WGS sequence"/>
</dbReference>
<dbReference type="InterPro" id="IPR036388">
    <property type="entry name" value="WH-like_DNA-bd_sf"/>
</dbReference>
<dbReference type="GO" id="GO:0005524">
    <property type="term" value="F:ATP binding"/>
    <property type="evidence" value="ECO:0007669"/>
    <property type="project" value="UniProtKB-KW"/>
</dbReference>
<evidence type="ECO:0000259" key="9">
    <source>
        <dbReference type="Pfam" id="PF25019"/>
    </source>
</evidence>
<dbReference type="Gene3D" id="1.10.10.10">
    <property type="entry name" value="Winged helix-like DNA-binding domain superfamily/Winged helix DNA-binding domain"/>
    <property type="match status" value="1"/>
</dbReference>
<dbReference type="GO" id="GO:0051707">
    <property type="term" value="P:response to other organism"/>
    <property type="evidence" value="ECO:0007669"/>
    <property type="project" value="UniProtKB-ARBA"/>
</dbReference>
<dbReference type="AlphaFoldDB" id="A0A2P5EJN8"/>
<feature type="domain" description="NB-ARC" evidence="6">
    <location>
        <begin position="175"/>
        <end position="348"/>
    </location>
</feature>
<dbReference type="SUPFAM" id="SSF52540">
    <property type="entry name" value="P-loop containing nucleoside triphosphate hydrolases"/>
    <property type="match status" value="1"/>
</dbReference>
<evidence type="ECO:0000259" key="6">
    <source>
        <dbReference type="Pfam" id="PF00931"/>
    </source>
</evidence>
<organism evidence="10 11">
    <name type="scientific">Trema orientale</name>
    <name type="common">Charcoal tree</name>
    <name type="synonym">Celtis orientalis</name>
    <dbReference type="NCBI Taxonomy" id="63057"/>
    <lineage>
        <taxon>Eukaryota</taxon>
        <taxon>Viridiplantae</taxon>
        <taxon>Streptophyta</taxon>
        <taxon>Embryophyta</taxon>
        <taxon>Tracheophyta</taxon>
        <taxon>Spermatophyta</taxon>
        <taxon>Magnoliopsida</taxon>
        <taxon>eudicotyledons</taxon>
        <taxon>Gunneridae</taxon>
        <taxon>Pentapetalae</taxon>
        <taxon>rosids</taxon>
        <taxon>fabids</taxon>
        <taxon>Rosales</taxon>
        <taxon>Cannabaceae</taxon>
        <taxon>Trema</taxon>
    </lineage>
</organism>
<dbReference type="Pfam" id="PF25019">
    <property type="entry name" value="LRR_R13L1-DRL21"/>
    <property type="match status" value="2"/>
</dbReference>
<dbReference type="SUPFAM" id="SSF52047">
    <property type="entry name" value="RNI-like"/>
    <property type="match status" value="1"/>
</dbReference>
<dbReference type="EMBL" id="JXTC01000143">
    <property type="protein sequence ID" value="PON85761.1"/>
    <property type="molecule type" value="Genomic_DNA"/>
</dbReference>
<dbReference type="InterPro" id="IPR056789">
    <property type="entry name" value="LRR_R13L1-DRL21"/>
</dbReference>
<name>A0A2P5EJN8_TREOI</name>
<sequence length="1176" mass="133051">MADVVLSPLLQVVLDKLATPFLETVSDYYGIKNEIRKFWRTLPMVHAVLEDAEEQQLTNRALRLWLEELKQVAYDLEDLIDEFSPEAVKSRNPFGNHSFSDQVSAIIPTPFGQFLNFRDLLAKLNQVKGTLESLVAEKSNFNLRESVVSNSGNRTRRRARQTGSFIIESEVYGRDEDKERVVKLLVSNDRSRGDVLIVSVVGLGGIGKTTLAQLAYNDERVASLFDLRIWVCVNDEFDSVKIMISIIEGESRSKYEFLGMDVLQFRLRELLLGKRYLLVLDDVWNEDQSEWDDLLKLLKSGGEGSSVLVTSRSEKVASIMGTTCIYHLQGLSEESCWDLFKQRAFGNNEEDRSNLFPIGRQIVKKCGGVPLAVKTLGSLMRFKKEEREWLFVMESGLWDMSESESGALPALRLSYSHLPPHLKGCFAYCSIFPKNYVIKKEKLIHLWIAAGFIRSPEGMKSLEFVGNEYFNDLVWIFFFQDIQKSDDGNIIECKMHDLIHDLAQSVAGSEFTMMEHDSTARDLSLIRHSSVVCNFKLHTIPEALYEAKMLRTLILLLPKGNLGEVPSGVFSSFRYLRVLDLSGSGVKKLHESISSFVFLKFIDLSYTHIQTLPEGVCKLLNLQVMNLLGCYNLTELPSEIAHLSKLRHLMINGCYRLAKMPANMGKLVYLQTLSMFIVGKEADKNLSQLQSLNLGGDLNIRQLENVKDAAEARKAELISKRNLRSLCLSWENDDSGLNRNNEYDGTQEAEVLDFLQPHKYLKGLSIKGYEGSHFPRWIGALKLPNLTEVTLVNCRRCKQLPALGQLPFLKVLYMQGMDTVKNIGREFYGESTGIVFPSLGELTLTDFPNLEYWWTANGREGFPSLVKLKVNRCLKLNNMPSFPSLQHLELRACNDIVLRSASNLTSLTNLTVEEFPEQLIFLDLLFQNNAPLMSLKISSCPRLHCISPNLARLVNLRKLTVRWCGELLSLPEGLENLTSLESLEIIECHSLISLPESMKGLISLRSLSIENCNSITTLSQRLQCLTALEHLTIMYCPKLYALPTDWRHLSALKSLSVLNCPELMCLPEGLKYATALQNMEIRGCPGLQALPEWVANLTSLRSLALSDCHNMPSLPGSFQCLSFLQHLSIRECPNLEERCKKDVGEDWPKMKHIQHVYIGSQHFRAYDDTGGSSSSL</sequence>